<dbReference type="AlphaFoldDB" id="A0A6I9XC21"/>
<evidence type="ECO:0000256" key="1">
    <source>
        <dbReference type="SAM" id="SignalP"/>
    </source>
</evidence>
<dbReference type="PANTHER" id="PTHR11412">
    <property type="entry name" value="MACROGLOBULIN / COMPLEMENT"/>
    <property type="match status" value="1"/>
</dbReference>
<feature type="signal peptide" evidence="1">
    <location>
        <begin position="1"/>
        <end position="26"/>
    </location>
</feature>
<dbReference type="Gene3D" id="2.60.40.1930">
    <property type="match status" value="2"/>
</dbReference>
<keyword evidence="1" id="KW-0732">Signal</keyword>
<dbReference type="PANTHER" id="PTHR11412:SF171">
    <property type="entry name" value="PREGNANCY ZONE PROTEIN-LIKE PROTEIN"/>
    <property type="match status" value="1"/>
</dbReference>
<protein>
    <submittedName>
        <fullName evidence="4">Alpha-2-macroglobulin-like</fullName>
    </submittedName>
</protein>
<dbReference type="KEGG" id="tsr:106538675"/>
<evidence type="ECO:0000313" key="4">
    <source>
        <dbReference type="RefSeq" id="XP_013908723.1"/>
    </source>
</evidence>
<dbReference type="InterPro" id="IPR002890">
    <property type="entry name" value="MG2"/>
</dbReference>
<sequence length="237" mass="27494">MGESWQHGKNIFLLLLLSVLLRTTEAAPEPKLQYVALVPSTIHMETPEHFCIQIKNEKGTVNLTLVLEPAIKDLILKQMTIKESEEDEDFLQCDTFQVPRESNISVPSEVLLEFRGNDLTHSFQIRKKVRIEKPKHLVFIQTDKPIYRAGQKVQFRIVSMDKKFHPMKKKFPVVYIQRFSIKTAWLDVSKNDTGDKTSGNVILNSGILLDQRQRDWGKRKKYTDYEQSQAIMPLSTH</sequence>
<dbReference type="GeneID" id="106538675"/>
<dbReference type="RefSeq" id="XP_013908723.1">
    <property type="nucleotide sequence ID" value="XM_014053248.1"/>
</dbReference>
<accession>A0A6I9XC21</accession>
<evidence type="ECO:0000259" key="2">
    <source>
        <dbReference type="Pfam" id="PF01835"/>
    </source>
</evidence>
<reference evidence="4" key="1">
    <citation type="submission" date="2025-08" db="UniProtKB">
        <authorList>
            <consortium name="RefSeq"/>
        </authorList>
    </citation>
    <scope>IDENTIFICATION</scope>
</reference>
<dbReference type="Proteomes" id="UP000504617">
    <property type="component" value="Unplaced"/>
</dbReference>
<evidence type="ECO:0000313" key="3">
    <source>
        <dbReference type="Proteomes" id="UP000504617"/>
    </source>
</evidence>
<organism evidence="3 4">
    <name type="scientific">Thamnophis sirtalis</name>
    <dbReference type="NCBI Taxonomy" id="35019"/>
    <lineage>
        <taxon>Eukaryota</taxon>
        <taxon>Metazoa</taxon>
        <taxon>Chordata</taxon>
        <taxon>Craniata</taxon>
        <taxon>Vertebrata</taxon>
        <taxon>Euteleostomi</taxon>
        <taxon>Lepidosauria</taxon>
        <taxon>Squamata</taxon>
        <taxon>Bifurcata</taxon>
        <taxon>Unidentata</taxon>
        <taxon>Episquamata</taxon>
        <taxon>Toxicofera</taxon>
        <taxon>Serpentes</taxon>
        <taxon>Colubroidea</taxon>
        <taxon>Colubridae</taxon>
        <taxon>Natricinae</taxon>
        <taxon>Thamnophis</taxon>
    </lineage>
</organism>
<feature type="chain" id="PRO_5026757226" evidence="1">
    <location>
        <begin position="27"/>
        <end position="237"/>
    </location>
</feature>
<dbReference type="OrthoDB" id="9998011at2759"/>
<gene>
    <name evidence="4" type="primary">LOC106538675</name>
</gene>
<name>A0A6I9XC21_9SAUR</name>
<proteinExistence type="predicted"/>
<dbReference type="Pfam" id="PF01835">
    <property type="entry name" value="MG2"/>
    <property type="match status" value="1"/>
</dbReference>
<feature type="domain" description="Macroglobulin" evidence="2">
    <location>
        <begin position="138"/>
        <end position="188"/>
    </location>
</feature>
<dbReference type="InterPro" id="IPR050473">
    <property type="entry name" value="A2M/Complement_sys"/>
</dbReference>
<dbReference type="GO" id="GO:0004866">
    <property type="term" value="F:endopeptidase inhibitor activity"/>
    <property type="evidence" value="ECO:0007669"/>
    <property type="project" value="InterPro"/>
</dbReference>
<keyword evidence="3" id="KW-1185">Reference proteome</keyword>